<gene>
    <name evidence="1" type="ORF">AAFF_G00258230</name>
</gene>
<dbReference type="EMBL" id="JAINUG010000035">
    <property type="protein sequence ID" value="KAJ8408409.1"/>
    <property type="molecule type" value="Genomic_DNA"/>
</dbReference>
<dbReference type="Proteomes" id="UP001221898">
    <property type="component" value="Unassembled WGS sequence"/>
</dbReference>
<dbReference type="AlphaFoldDB" id="A0AAD7STB6"/>
<reference evidence="1" key="1">
    <citation type="journal article" date="2023" name="Science">
        <title>Genome structures resolve the early diversification of teleost fishes.</title>
        <authorList>
            <person name="Parey E."/>
            <person name="Louis A."/>
            <person name="Montfort J."/>
            <person name="Bouchez O."/>
            <person name="Roques C."/>
            <person name="Iampietro C."/>
            <person name="Lluch J."/>
            <person name="Castinel A."/>
            <person name="Donnadieu C."/>
            <person name="Desvignes T."/>
            <person name="Floi Bucao C."/>
            <person name="Jouanno E."/>
            <person name="Wen M."/>
            <person name="Mejri S."/>
            <person name="Dirks R."/>
            <person name="Jansen H."/>
            <person name="Henkel C."/>
            <person name="Chen W.J."/>
            <person name="Zahm M."/>
            <person name="Cabau C."/>
            <person name="Klopp C."/>
            <person name="Thompson A.W."/>
            <person name="Robinson-Rechavi M."/>
            <person name="Braasch I."/>
            <person name="Lecointre G."/>
            <person name="Bobe J."/>
            <person name="Postlethwait J.H."/>
            <person name="Berthelot C."/>
            <person name="Roest Crollius H."/>
            <person name="Guiguen Y."/>
        </authorList>
    </citation>
    <scope>NUCLEOTIDE SEQUENCE</scope>
    <source>
        <strain evidence="1">NC1722</strain>
    </source>
</reference>
<evidence type="ECO:0000313" key="2">
    <source>
        <dbReference type="Proteomes" id="UP001221898"/>
    </source>
</evidence>
<proteinExistence type="predicted"/>
<evidence type="ECO:0000313" key="1">
    <source>
        <dbReference type="EMBL" id="KAJ8408409.1"/>
    </source>
</evidence>
<organism evidence="1 2">
    <name type="scientific">Aldrovandia affinis</name>
    <dbReference type="NCBI Taxonomy" id="143900"/>
    <lineage>
        <taxon>Eukaryota</taxon>
        <taxon>Metazoa</taxon>
        <taxon>Chordata</taxon>
        <taxon>Craniata</taxon>
        <taxon>Vertebrata</taxon>
        <taxon>Euteleostomi</taxon>
        <taxon>Actinopterygii</taxon>
        <taxon>Neopterygii</taxon>
        <taxon>Teleostei</taxon>
        <taxon>Notacanthiformes</taxon>
        <taxon>Halosauridae</taxon>
        <taxon>Aldrovandia</taxon>
    </lineage>
</organism>
<name>A0AAD7STB6_9TELE</name>
<protein>
    <submittedName>
        <fullName evidence="1">Uncharacterized protein</fullName>
    </submittedName>
</protein>
<keyword evidence="2" id="KW-1185">Reference proteome</keyword>
<accession>A0AAD7STB6</accession>
<sequence>MEAARGEAVAAQLAARCRTVEFKMAHRATGPFISLRTLETAPPPEWDATEWQCWERAPRPVGHLHLGRPAARVDSPQAAHCTS</sequence>
<comment type="caution">
    <text evidence="1">The sequence shown here is derived from an EMBL/GenBank/DDBJ whole genome shotgun (WGS) entry which is preliminary data.</text>
</comment>